<dbReference type="AlphaFoldDB" id="A0AAE0GD03"/>
<organism evidence="1 2">
    <name type="scientific">Cymbomonas tetramitiformis</name>
    <dbReference type="NCBI Taxonomy" id="36881"/>
    <lineage>
        <taxon>Eukaryota</taxon>
        <taxon>Viridiplantae</taxon>
        <taxon>Chlorophyta</taxon>
        <taxon>Pyramimonadophyceae</taxon>
        <taxon>Pyramimonadales</taxon>
        <taxon>Pyramimonadaceae</taxon>
        <taxon>Cymbomonas</taxon>
    </lineage>
</organism>
<evidence type="ECO:0000313" key="2">
    <source>
        <dbReference type="Proteomes" id="UP001190700"/>
    </source>
</evidence>
<gene>
    <name evidence="1" type="ORF">CYMTET_16115</name>
</gene>
<comment type="caution">
    <text evidence="1">The sequence shown here is derived from an EMBL/GenBank/DDBJ whole genome shotgun (WGS) entry which is preliminary data.</text>
</comment>
<dbReference type="Proteomes" id="UP001190700">
    <property type="component" value="Unassembled WGS sequence"/>
</dbReference>
<reference evidence="1 2" key="1">
    <citation type="journal article" date="2015" name="Genome Biol. Evol.">
        <title>Comparative Genomics of a Bacterivorous Green Alga Reveals Evolutionary Causalities and Consequences of Phago-Mixotrophic Mode of Nutrition.</title>
        <authorList>
            <person name="Burns J.A."/>
            <person name="Paasch A."/>
            <person name="Narechania A."/>
            <person name="Kim E."/>
        </authorList>
    </citation>
    <scope>NUCLEOTIDE SEQUENCE [LARGE SCALE GENOMIC DNA]</scope>
    <source>
        <strain evidence="1 2">PLY_AMNH</strain>
    </source>
</reference>
<accession>A0AAE0GD03</accession>
<name>A0AAE0GD03_9CHLO</name>
<dbReference type="EMBL" id="LGRX02007025">
    <property type="protein sequence ID" value="KAK3275773.1"/>
    <property type="molecule type" value="Genomic_DNA"/>
</dbReference>
<protein>
    <submittedName>
        <fullName evidence="1">Uncharacterized protein</fullName>
    </submittedName>
</protein>
<evidence type="ECO:0000313" key="1">
    <source>
        <dbReference type="EMBL" id="KAK3275773.1"/>
    </source>
</evidence>
<sequence>MVLLYFNPLVTSPRILVPPLLKGCQVCALYLYNIGKQKNGDASGILAMTTPHSPLKAGLSGNDPGFTEQEYHQVSGATHVWIGSCTKKEGS</sequence>
<proteinExistence type="predicted"/>
<keyword evidence="2" id="KW-1185">Reference proteome</keyword>